<comment type="caution">
    <text evidence="3">The sequence shown here is derived from an EMBL/GenBank/DDBJ whole genome shotgun (WGS) entry which is preliminary data.</text>
</comment>
<dbReference type="STRING" id="60172.A0A1V6RD98"/>
<evidence type="ECO:0000256" key="1">
    <source>
        <dbReference type="ARBA" id="ARBA00007946"/>
    </source>
</evidence>
<dbReference type="GO" id="GO:0016838">
    <property type="term" value="F:carbon-oxygen lyase activity, acting on phosphates"/>
    <property type="evidence" value="ECO:0007669"/>
    <property type="project" value="InterPro"/>
</dbReference>
<evidence type="ECO:0000256" key="2">
    <source>
        <dbReference type="ARBA" id="ARBA00023239"/>
    </source>
</evidence>
<gene>
    <name evidence="3" type="ORF">PENSOL_c006G10779</name>
</gene>
<keyword evidence="4" id="KW-1185">Reference proteome</keyword>
<dbReference type="InterPro" id="IPR008949">
    <property type="entry name" value="Isoprenoid_synthase_dom_sf"/>
</dbReference>
<keyword evidence="2" id="KW-0456">Lyase</keyword>
<dbReference type="Gene3D" id="1.10.600.10">
    <property type="entry name" value="Farnesyl Diphosphate Synthase"/>
    <property type="match status" value="1"/>
</dbReference>
<dbReference type="SFLD" id="SFLDG01021">
    <property type="entry name" value="Trichodiene_Synthase_Like"/>
    <property type="match status" value="1"/>
</dbReference>
<proteinExistence type="inferred from homology"/>
<dbReference type="InterPro" id="IPR024652">
    <property type="entry name" value="Trichodiene_synth"/>
</dbReference>
<dbReference type="SFLD" id="SFLDS00005">
    <property type="entry name" value="Isoprenoid_Synthase_Type_I"/>
    <property type="match status" value="1"/>
</dbReference>
<reference evidence="4" key="1">
    <citation type="journal article" date="2017" name="Nat. Microbiol.">
        <title>Global analysis of biosynthetic gene clusters reveals vast potential of secondary metabolite production in Penicillium species.</title>
        <authorList>
            <person name="Nielsen J.C."/>
            <person name="Grijseels S."/>
            <person name="Prigent S."/>
            <person name="Ji B."/>
            <person name="Dainat J."/>
            <person name="Nielsen K.F."/>
            <person name="Frisvad J.C."/>
            <person name="Workman M."/>
            <person name="Nielsen J."/>
        </authorList>
    </citation>
    <scope>NUCLEOTIDE SEQUENCE [LARGE SCALE GENOMIC DNA]</scope>
    <source>
        <strain evidence="4">IBT 29525</strain>
    </source>
</reference>
<evidence type="ECO:0000313" key="3">
    <source>
        <dbReference type="EMBL" id="OQD99510.1"/>
    </source>
</evidence>
<protein>
    <recommendedName>
        <fullName evidence="5">Trichodiene synthase</fullName>
    </recommendedName>
</protein>
<dbReference type="EMBL" id="MDYO01000006">
    <property type="protein sequence ID" value="OQD99510.1"/>
    <property type="molecule type" value="Genomic_DNA"/>
</dbReference>
<accession>A0A1V6RD98</accession>
<dbReference type="Proteomes" id="UP000191612">
    <property type="component" value="Unassembled WGS sequence"/>
</dbReference>
<comment type="similarity">
    <text evidence="1">Belongs to the trichodiene synthase family.</text>
</comment>
<evidence type="ECO:0000313" key="4">
    <source>
        <dbReference type="Proteomes" id="UP000191612"/>
    </source>
</evidence>
<name>A0A1V6RD98_9EURO</name>
<sequence length="332" mass="37605">MAMAALPEIKAELSGIIQEFLLDIGYEFPLLKLYPAVEGEVKRHFKNNGFSDEFVSKIKPQIKTGIGIATTTFQTTPFNIQCTVAIFTTYCLIIDDFAHDLEFKHHLKRFNICLLTRQPQGSPVLESMGEFLSSFHSIFGQFAGDMIIKDSLQFISACYAEAESENIQFPAEAHLFPSYFRLKVGVAEAYSFMLFPTAQFSEAECLRYCLPLIPYLTLAFNWINDIMSFYKEIVQMENCNFVTNSARCKGLTETEFLRKLCDDTSDVIRTLRTLGKAHPGLSKAVEAFVSGYVVYHLTQTRYRMKDLNLTFVSDAREQLNASIVSGEQTLHG</sequence>
<evidence type="ECO:0008006" key="5">
    <source>
        <dbReference type="Google" id="ProtNLM"/>
    </source>
</evidence>
<dbReference type="SUPFAM" id="SSF48576">
    <property type="entry name" value="Terpenoid synthases"/>
    <property type="match status" value="1"/>
</dbReference>
<dbReference type="AlphaFoldDB" id="A0A1V6RD98"/>
<dbReference type="Pfam" id="PF06330">
    <property type="entry name" value="TRI5"/>
    <property type="match status" value="1"/>
</dbReference>
<organism evidence="3 4">
    <name type="scientific">Penicillium solitum</name>
    <dbReference type="NCBI Taxonomy" id="60172"/>
    <lineage>
        <taxon>Eukaryota</taxon>
        <taxon>Fungi</taxon>
        <taxon>Dikarya</taxon>
        <taxon>Ascomycota</taxon>
        <taxon>Pezizomycotina</taxon>
        <taxon>Eurotiomycetes</taxon>
        <taxon>Eurotiomycetidae</taxon>
        <taxon>Eurotiales</taxon>
        <taxon>Aspergillaceae</taxon>
        <taxon>Penicillium</taxon>
    </lineage>
</organism>